<dbReference type="EMBL" id="QSQQ01000009">
    <property type="protein sequence ID" value="RGK47901.1"/>
    <property type="molecule type" value="Genomic_DNA"/>
</dbReference>
<protein>
    <submittedName>
        <fullName evidence="2">Replication initiation factor domain-containing protein</fullName>
    </submittedName>
</protein>
<dbReference type="GO" id="GO:0003743">
    <property type="term" value="F:translation initiation factor activity"/>
    <property type="evidence" value="ECO:0007669"/>
    <property type="project" value="UniProtKB-KW"/>
</dbReference>
<organism evidence="2 3">
    <name type="scientific">Dorea formicigenerans</name>
    <dbReference type="NCBI Taxonomy" id="39486"/>
    <lineage>
        <taxon>Bacteria</taxon>
        <taxon>Bacillati</taxon>
        <taxon>Bacillota</taxon>
        <taxon>Clostridia</taxon>
        <taxon>Lachnospirales</taxon>
        <taxon>Lachnospiraceae</taxon>
        <taxon>Dorea</taxon>
    </lineage>
</organism>
<sequence>MINLEERSGSFLPELPYTNRGVIRQKEELSALIDWCQITVKEVPLEAVIEDVLRIPMELMTVTGYEKGIAGHEVVAIFANIKVL</sequence>
<evidence type="ECO:0000313" key="3">
    <source>
        <dbReference type="Proteomes" id="UP000261208"/>
    </source>
</evidence>
<proteinExistence type="predicted"/>
<gene>
    <name evidence="2" type="ORF">DXD10_08070</name>
</gene>
<accession>A0A3E4MDV6</accession>
<evidence type="ECO:0000313" key="2">
    <source>
        <dbReference type="EMBL" id="RGK47901.1"/>
    </source>
</evidence>
<dbReference type="AlphaFoldDB" id="A0A3E4MDV6"/>
<keyword evidence="2" id="KW-0648">Protein biosynthesis</keyword>
<name>A0A3E4MDV6_9FIRM</name>
<dbReference type="InterPro" id="IPR040819">
    <property type="entry name" value="Rol_Rep_N"/>
</dbReference>
<comment type="caution">
    <text evidence="2">The sequence shown here is derived from an EMBL/GenBank/DDBJ whole genome shotgun (WGS) entry which is preliminary data.</text>
</comment>
<dbReference type="Proteomes" id="UP000261208">
    <property type="component" value="Unassembled WGS sequence"/>
</dbReference>
<feature type="domain" description="Rolling Circle replication initiation protein N-terminal" evidence="1">
    <location>
        <begin position="31"/>
        <end position="83"/>
    </location>
</feature>
<reference evidence="2 3" key="1">
    <citation type="submission" date="2018-08" db="EMBL/GenBank/DDBJ databases">
        <title>A genome reference for cultivated species of the human gut microbiota.</title>
        <authorList>
            <person name="Zou Y."/>
            <person name="Xue W."/>
            <person name="Luo G."/>
        </authorList>
    </citation>
    <scope>NUCLEOTIDE SEQUENCE [LARGE SCALE GENOMIC DNA]</scope>
    <source>
        <strain evidence="2 3">TF11-11</strain>
    </source>
</reference>
<keyword evidence="2" id="KW-0396">Initiation factor</keyword>
<evidence type="ECO:0000259" key="1">
    <source>
        <dbReference type="Pfam" id="PF18106"/>
    </source>
</evidence>
<dbReference type="Pfam" id="PF18106">
    <property type="entry name" value="Rol_Rep_N"/>
    <property type="match status" value="1"/>
</dbReference>
<feature type="non-terminal residue" evidence="2">
    <location>
        <position position="84"/>
    </location>
</feature>